<dbReference type="Proteomes" id="UP000000238">
    <property type="component" value="Chromosome"/>
</dbReference>
<feature type="compositionally biased region" description="Basic and acidic residues" evidence="1">
    <location>
        <begin position="117"/>
        <end position="135"/>
    </location>
</feature>
<reference evidence="3 4" key="1">
    <citation type="journal article" date="2005" name="Nucleic Acids Res.">
        <title>Genomic blueprint of Hahella chejuensis, a marine microbe producing an algicidal agent.</title>
        <authorList>
            <person name="Jeong H."/>
            <person name="Yim J.H."/>
            <person name="Lee C."/>
            <person name="Choi S.-H."/>
            <person name="Park Y.K."/>
            <person name="Yoon S.H."/>
            <person name="Hur C.-G."/>
            <person name="Kang H.-Y."/>
            <person name="Kim D."/>
            <person name="Lee H.H."/>
            <person name="Park K.H."/>
            <person name="Park S.-H."/>
            <person name="Park H.-S."/>
            <person name="Lee H.K."/>
            <person name="Oh T.K."/>
            <person name="Kim J.F."/>
        </authorList>
    </citation>
    <scope>NUCLEOTIDE SEQUENCE [LARGE SCALE GENOMIC DNA]</scope>
    <source>
        <strain evidence="3 4">KCTC 2396</strain>
    </source>
</reference>
<feature type="region of interest" description="Disordered" evidence="1">
    <location>
        <begin position="64"/>
        <end position="135"/>
    </location>
</feature>
<protein>
    <submittedName>
        <fullName evidence="3">Uncharacterized protein</fullName>
    </submittedName>
</protein>
<proteinExistence type="predicted"/>
<gene>
    <name evidence="3" type="ordered locus">HCH_02674</name>
</gene>
<name>Q2SIR2_HAHCH</name>
<evidence type="ECO:0000256" key="1">
    <source>
        <dbReference type="SAM" id="MobiDB-lite"/>
    </source>
</evidence>
<keyword evidence="2" id="KW-0472">Membrane</keyword>
<feature type="compositionally biased region" description="Basic and acidic residues" evidence="1">
    <location>
        <begin position="93"/>
        <end position="103"/>
    </location>
</feature>
<dbReference type="EMBL" id="CP000155">
    <property type="protein sequence ID" value="ABC29462.1"/>
    <property type="molecule type" value="Genomic_DNA"/>
</dbReference>
<feature type="transmembrane region" description="Helical" evidence="2">
    <location>
        <begin position="185"/>
        <end position="201"/>
    </location>
</feature>
<keyword evidence="2" id="KW-0812">Transmembrane</keyword>
<dbReference type="RefSeq" id="WP_011396531.1">
    <property type="nucleotide sequence ID" value="NC_007645.1"/>
</dbReference>
<dbReference type="HOGENOM" id="CLU_801149_0_0_6"/>
<sequence length="346" mass="39327">MLTSIAKWVDIDEVLTLCALVTRPRYYSIVFDMKIHNPNDFELDPKTLRSLARGDMDPVRRAVEEHRSNTLPAAKEPQTTAKSPAKTPVAPKSDPRANKDLAKANRNSPAAPVQTAKKAEPKKADAAESEEDRKRQYRETLAQRNQLAQILRECEALEVMNYEVLAIKHYPQTIDLISARRRRDLWLLSCLLSFAVFLIGWQGGLNAWVAGIAFGFFVALSALAIPPLRRIFIKSAGYSELVRQRKELEFRAITHIRMLEGGNGLAYQCLMMSPYRKSLLDRRYRRLVTLSQQGQLIKAMRTVAAIRLYLQYLLEAQQAFEVAKNKYMEASAKIKTEFADLVLSES</sequence>
<keyword evidence="2" id="KW-1133">Transmembrane helix</keyword>
<accession>Q2SIR2</accession>
<keyword evidence="4" id="KW-1185">Reference proteome</keyword>
<dbReference type="AlphaFoldDB" id="Q2SIR2"/>
<feature type="transmembrane region" description="Helical" evidence="2">
    <location>
        <begin position="207"/>
        <end position="225"/>
    </location>
</feature>
<evidence type="ECO:0000256" key="2">
    <source>
        <dbReference type="SAM" id="Phobius"/>
    </source>
</evidence>
<evidence type="ECO:0000313" key="4">
    <source>
        <dbReference type="Proteomes" id="UP000000238"/>
    </source>
</evidence>
<evidence type="ECO:0000313" key="3">
    <source>
        <dbReference type="EMBL" id="ABC29462.1"/>
    </source>
</evidence>
<dbReference type="STRING" id="349521.HCH_02674"/>
<organism evidence="3 4">
    <name type="scientific">Hahella chejuensis (strain KCTC 2396)</name>
    <dbReference type="NCBI Taxonomy" id="349521"/>
    <lineage>
        <taxon>Bacteria</taxon>
        <taxon>Pseudomonadati</taxon>
        <taxon>Pseudomonadota</taxon>
        <taxon>Gammaproteobacteria</taxon>
        <taxon>Oceanospirillales</taxon>
        <taxon>Hahellaceae</taxon>
        <taxon>Hahella</taxon>
    </lineage>
</organism>
<dbReference type="KEGG" id="hch:HCH_02674"/>
<dbReference type="eggNOG" id="ENOG50336ST">
    <property type="taxonomic scope" value="Bacteria"/>
</dbReference>